<feature type="domain" description="HPr kinase/phosphorylase C-terminal" evidence="1">
    <location>
        <begin position="3"/>
        <end position="77"/>
    </location>
</feature>
<dbReference type="AlphaFoldDB" id="A0A964WTF0"/>
<dbReference type="RefSeq" id="WP_161140311.1">
    <property type="nucleotide sequence ID" value="NZ_SPKJ01000025.1"/>
</dbReference>
<dbReference type="InterPro" id="IPR027417">
    <property type="entry name" value="P-loop_NTPase"/>
</dbReference>
<keyword evidence="2" id="KW-0418">Kinase</keyword>
<dbReference type="OrthoDB" id="8326226at2"/>
<proteinExistence type="predicted"/>
<evidence type="ECO:0000259" key="1">
    <source>
        <dbReference type="Pfam" id="PF07475"/>
    </source>
</evidence>
<accession>A0A964WTF0</accession>
<name>A0A964WTF0_9HYPH</name>
<dbReference type="GO" id="GO:0004674">
    <property type="term" value="F:protein serine/threonine kinase activity"/>
    <property type="evidence" value="ECO:0007669"/>
    <property type="project" value="UniProtKB-KW"/>
</dbReference>
<keyword evidence="3" id="KW-1185">Reference proteome</keyword>
<dbReference type="Pfam" id="PF07475">
    <property type="entry name" value="Hpr_kinase_C"/>
    <property type="match status" value="1"/>
</dbReference>
<dbReference type="SUPFAM" id="SSF53795">
    <property type="entry name" value="PEP carboxykinase-like"/>
    <property type="match status" value="1"/>
</dbReference>
<keyword evidence="2" id="KW-0723">Serine/threonine-protein kinase</keyword>
<dbReference type="CDD" id="cd01918">
    <property type="entry name" value="HprK_C"/>
    <property type="match status" value="1"/>
</dbReference>
<gene>
    <name evidence="2" type="ORF">E4O86_09590</name>
</gene>
<dbReference type="Proteomes" id="UP000773614">
    <property type="component" value="Unassembled WGS sequence"/>
</dbReference>
<dbReference type="EMBL" id="SPKJ01000025">
    <property type="protein sequence ID" value="MYZ47962.1"/>
    <property type="molecule type" value="Genomic_DNA"/>
</dbReference>
<evidence type="ECO:0000313" key="3">
    <source>
        <dbReference type="Proteomes" id="UP000773614"/>
    </source>
</evidence>
<keyword evidence="2" id="KW-0808">Transferase</keyword>
<comment type="caution">
    <text evidence="2">The sequence shown here is derived from an EMBL/GenBank/DDBJ whole genome shotgun (WGS) entry which is preliminary data.</text>
</comment>
<dbReference type="GO" id="GO:0006109">
    <property type="term" value="P:regulation of carbohydrate metabolic process"/>
    <property type="evidence" value="ECO:0007669"/>
    <property type="project" value="InterPro"/>
</dbReference>
<organism evidence="2 3">
    <name type="scientific">Propylenella binzhouense</name>
    <dbReference type="NCBI Taxonomy" id="2555902"/>
    <lineage>
        <taxon>Bacteria</taxon>
        <taxon>Pseudomonadati</taxon>
        <taxon>Pseudomonadota</taxon>
        <taxon>Alphaproteobacteria</taxon>
        <taxon>Hyphomicrobiales</taxon>
        <taxon>Propylenellaceae</taxon>
        <taxon>Propylenella</taxon>
    </lineage>
</organism>
<sequence>MSETVHGTAVLMGASGILIRGPSGSGKSRLAAAIVERGGRLVGDDRVHLSARAGRLVAVPHGALAGLIELRGRGLLRLPYEPACVVSLVADIEPEETLARLPEPGALVTAILGVALPRQPVPGRPGQAIRLLRVALGATFGACDRTANGQDGGPSGIQTVR</sequence>
<evidence type="ECO:0000313" key="2">
    <source>
        <dbReference type="EMBL" id="MYZ47962.1"/>
    </source>
</evidence>
<protein>
    <submittedName>
        <fullName evidence="2">Serine/threonine protein kinase</fullName>
    </submittedName>
</protein>
<dbReference type="GO" id="GO:0005524">
    <property type="term" value="F:ATP binding"/>
    <property type="evidence" value="ECO:0007669"/>
    <property type="project" value="InterPro"/>
</dbReference>
<reference evidence="2" key="1">
    <citation type="submission" date="2019-03" db="EMBL/GenBank/DDBJ databases">
        <title>Afifella sp. nov., isolated from activated sludge.</title>
        <authorList>
            <person name="Li Q."/>
            <person name="Liu Y."/>
        </authorList>
    </citation>
    <scope>NUCLEOTIDE SEQUENCE</scope>
    <source>
        <strain evidence="2">L72</strain>
    </source>
</reference>
<dbReference type="Gene3D" id="3.40.50.300">
    <property type="entry name" value="P-loop containing nucleotide triphosphate hydrolases"/>
    <property type="match status" value="1"/>
</dbReference>
<dbReference type="InterPro" id="IPR011104">
    <property type="entry name" value="Hpr_kin/Pase_C"/>
</dbReference>
<dbReference type="GO" id="GO:0000155">
    <property type="term" value="F:phosphorelay sensor kinase activity"/>
    <property type="evidence" value="ECO:0007669"/>
    <property type="project" value="InterPro"/>
</dbReference>